<sequence>MLFLLLIKLSSAAIIEGKVYSWENFEPLSNVIVEINTTPEQKILSKDGSYSFNVTPGSYKIVAKYYEDGELVMMAEENVTVVKEGVYRIDLLLVPVIEIEEPKLGNITFEEVEVKEEKDVTIYYSLLLLAAPIFYFALRMKRAKEEEIREELPEDLKRVVEEIKAAGGRITQKELRERLGVSEAKLSLMLADLERRGIIEKYKKGRGNVIFLK</sequence>
<dbReference type="InterPro" id="IPR055767">
    <property type="entry name" value="DUF7343"/>
</dbReference>
<feature type="domain" description="DUF7343" evidence="1">
    <location>
        <begin position="154"/>
        <end position="212"/>
    </location>
</feature>
<dbReference type="InterPro" id="IPR036388">
    <property type="entry name" value="WH-like_DNA-bd_sf"/>
</dbReference>
<dbReference type="KEGG" id="fpl:Ferp_0683"/>
<dbReference type="EMBL" id="CP001899">
    <property type="protein sequence ID" value="ADC64854.1"/>
    <property type="molecule type" value="Genomic_DNA"/>
</dbReference>
<protein>
    <recommendedName>
        <fullName evidence="1">DUF7343 domain-containing protein</fullName>
    </recommendedName>
</protein>
<reference evidence="2 3" key="2">
    <citation type="journal article" date="2011" name="Stand. Genomic Sci.">
        <title>Complete genome sequence of Ferroglobus placidus AEDII12DO.</title>
        <authorList>
            <person name="Anderson I."/>
            <person name="Risso C."/>
            <person name="Holmes D."/>
            <person name="Lucas S."/>
            <person name="Copeland A."/>
            <person name="Lapidus A."/>
            <person name="Cheng J.F."/>
            <person name="Bruce D."/>
            <person name="Goodwin L."/>
            <person name="Pitluck S."/>
            <person name="Saunders E."/>
            <person name="Brettin T."/>
            <person name="Detter J.C."/>
            <person name="Han C."/>
            <person name="Tapia R."/>
            <person name="Larimer F."/>
            <person name="Land M."/>
            <person name="Hauser L."/>
            <person name="Woyke T."/>
            <person name="Lovley D."/>
            <person name="Kyrpides N."/>
            <person name="Ivanova N."/>
        </authorList>
    </citation>
    <scope>NUCLEOTIDE SEQUENCE [LARGE SCALE GENOMIC DNA]</scope>
    <source>
        <strain evidence="3">DSM 10642 / AEDII12DO</strain>
    </source>
</reference>
<accession>D3RWJ1</accession>
<dbReference type="STRING" id="589924.Ferp_0683"/>
<organism evidence="2 3">
    <name type="scientific">Ferroglobus placidus (strain DSM 10642 / AEDII12DO)</name>
    <dbReference type="NCBI Taxonomy" id="589924"/>
    <lineage>
        <taxon>Archaea</taxon>
        <taxon>Methanobacteriati</taxon>
        <taxon>Methanobacteriota</taxon>
        <taxon>Archaeoglobi</taxon>
        <taxon>Archaeoglobales</taxon>
        <taxon>Archaeoglobaceae</taxon>
        <taxon>Ferroglobus</taxon>
    </lineage>
</organism>
<dbReference type="Gene3D" id="2.60.40.1120">
    <property type="entry name" value="Carboxypeptidase-like, regulatory domain"/>
    <property type="match status" value="1"/>
</dbReference>
<dbReference type="Pfam" id="PF24034">
    <property type="entry name" value="DUF7343"/>
    <property type="match status" value="1"/>
</dbReference>
<dbReference type="SUPFAM" id="SSF49464">
    <property type="entry name" value="Carboxypeptidase regulatory domain-like"/>
    <property type="match status" value="1"/>
</dbReference>
<evidence type="ECO:0000313" key="3">
    <source>
        <dbReference type="Proteomes" id="UP000002613"/>
    </source>
</evidence>
<gene>
    <name evidence="2" type="ordered locus">Ferp_0683</name>
</gene>
<name>D3RWJ1_FERPA</name>
<dbReference type="InterPro" id="IPR008969">
    <property type="entry name" value="CarboxyPept-like_regulatory"/>
</dbReference>
<dbReference type="Proteomes" id="UP000002613">
    <property type="component" value="Chromosome"/>
</dbReference>
<dbReference type="AlphaFoldDB" id="D3RWJ1"/>
<dbReference type="HOGENOM" id="CLU_062160_0_0_2"/>
<dbReference type="Gene3D" id="1.10.10.10">
    <property type="entry name" value="Winged helix-like DNA-binding domain superfamily/Winged helix DNA-binding domain"/>
    <property type="match status" value="1"/>
</dbReference>
<keyword evidence="3" id="KW-1185">Reference proteome</keyword>
<evidence type="ECO:0000259" key="1">
    <source>
        <dbReference type="Pfam" id="PF24034"/>
    </source>
</evidence>
<dbReference type="PaxDb" id="589924-Ferp_0683"/>
<evidence type="ECO:0000313" key="2">
    <source>
        <dbReference type="EMBL" id="ADC64854.1"/>
    </source>
</evidence>
<dbReference type="SUPFAM" id="SSF46785">
    <property type="entry name" value="Winged helix' DNA-binding domain"/>
    <property type="match status" value="1"/>
</dbReference>
<reference evidence="3" key="1">
    <citation type="submission" date="2010-02" db="EMBL/GenBank/DDBJ databases">
        <title>Complete sequence of Ferroglobus placidus DSM 10642.</title>
        <authorList>
            <consortium name="US DOE Joint Genome Institute"/>
            <person name="Lucas S."/>
            <person name="Copeland A."/>
            <person name="Lapidus A."/>
            <person name="Cheng J.-F."/>
            <person name="Bruce D."/>
            <person name="Goodwin L."/>
            <person name="Pitluck S."/>
            <person name="Saunders E."/>
            <person name="Brettin T."/>
            <person name="Detter J.C."/>
            <person name="Han C."/>
            <person name="Tapia R."/>
            <person name="Larimer F."/>
            <person name="Land M."/>
            <person name="Hauser L."/>
            <person name="Kyrpides N."/>
            <person name="Ivanova N."/>
            <person name="Holmes D."/>
            <person name="Lovley D."/>
            <person name="Kyrpides N."/>
            <person name="Anderson I.J."/>
            <person name="Woyke T."/>
        </authorList>
    </citation>
    <scope>NUCLEOTIDE SEQUENCE [LARGE SCALE GENOMIC DNA]</scope>
    <source>
        <strain evidence="3">DSM 10642 / AEDII12DO</strain>
    </source>
</reference>
<proteinExistence type="predicted"/>
<dbReference type="InterPro" id="IPR036390">
    <property type="entry name" value="WH_DNA-bd_sf"/>
</dbReference>
<dbReference type="eggNOG" id="arCOG00377">
    <property type="taxonomic scope" value="Archaea"/>
</dbReference>